<dbReference type="EMBL" id="JARYGX010000023">
    <property type="protein sequence ID" value="MDH7453935.1"/>
    <property type="molecule type" value="Genomic_DNA"/>
</dbReference>
<organism evidence="1 2">
    <name type="scientific">Luteimonas composti</name>
    <dbReference type="NCBI Taxonomy" id="398257"/>
    <lineage>
        <taxon>Bacteria</taxon>
        <taxon>Pseudomonadati</taxon>
        <taxon>Pseudomonadota</taxon>
        <taxon>Gammaproteobacteria</taxon>
        <taxon>Lysobacterales</taxon>
        <taxon>Lysobacteraceae</taxon>
        <taxon>Luteimonas</taxon>
    </lineage>
</organism>
<reference evidence="1" key="1">
    <citation type="journal article" date="2007" name="Int. J. Syst. Evol. Microbiol.">
        <title>Luteimonas composti sp. nov., a moderately thermophilic bacterium isolated from food waste.</title>
        <authorList>
            <person name="Young C.C."/>
            <person name="Kampfer P."/>
            <person name="Chen W.M."/>
            <person name="Yen W.S."/>
            <person name="Arun A.B."/>
            <person name="Lai W.A."/>
            <person name="Shen F.T."/>
            <person name="Rekha P.D."/>
            <person name="Lin K.Y."/>
            <person name="Chou J.H."/>
        </authorList>
    </citation>
    <scope>NUCLEOTIDE SEQUENCE</scope>
    <source>
        <strain evidence="1">CC-YY355</strain>
    </source>
</reference>
<evidence type="ECO:0008006" key="3">
    <source>
        <dbReference type="Google" id="ProtNLM"/>
    </source>
</evidence>
<protein>
    <recommendedName>
        <fullName evidence="3">DUF4156 domain-containing protein</fullName>
    </recommendedName>
</protein>
<name>A0ABT6MU25_9GAMM</name>
<evidence type="ECO:0000313" key="1">
    <source>
        <dbReference type="EMBL" id="MDH7453935.1"/>
    </source>
</evidence>
<gene>
    <name evidence="1" type="ORF">QF205_12785</name>
</gene>
<dbReference type="Proteomes" id="UP001160550">
    <property type="component" value="Unassembled WGS sequence"/>
</dbReference>
<keyword evidence="2" id="KW-1185">Reference proteome</keyword>
<comment type="caution">
    <text evidence="1">The sequence shown here is derived from an EMBL/GenBank/DDBJ whole genome shotgun (WGS) entry which is preliminary data.</text>
</comment>
<accession>A0ABT6MU25</accession>
<reference evidence="1" key="2">
    <citation type="submission" date="2023-04" db="EMBL/GenBank/DDBJ databases">
        <authorList>
            <person name="Sun J.-Q."/>
        </authorList>
    </citation>
    <scope>NUCLEOTIDE SEQUENCE</scope>
    <source>
        <strain evidence="1">CC-YY355</strain>
    </source>
</reference>
<proteinExistence type="predicted"/>
<evidence type="ECO:0000313" key="2">
    <source>
        <dbReference type="Proteomes" id="UP001160550"/>
    </source>
</evidence>
<sequence length="144" mass="15053">MRIVLILMLACAAYGAIQLWPERDALAGVATSANGFVPVEMPGGIAPGAVLVLAPRNCPSEQAQRTEALAGELARQGIPVVRDDGFAFDVADPTPEQMAGIDRAVEVFKRGAPAVFVNGMAMSNPTAAQTIAEYRATMGVRSPD</sequence>
<dbReference type="RefSeq" id="WP_280943143.1">
    <property type="nucleotide sequence ID" value="NZ_JARYGX010000023.1"/>
</dbReference>